<dbReference type="PANTHER" id="PTHR14087">
    <property type="entry name" value="THYMOCYTE NUCLEAR PROTEIN 1"/>
    <property type="match status" value="1"/>
</dbReference>
<name>A0A381RRP4_9ZZZZ</name>
<dbReference type="EMBL" id="UINC01002247">
    <property type="protein sequence ID" value="SUZ94572.1"/>
    <property type="molecule type" value="Genomic_DNA"/>
</dbReference>
<reference evidence="2" key="1">
    <citation type="submission" date="2018-05" db="EMBL/GenBank/DDBJ databases">
        <authorList>
            <person name="Lanie J.A."/>
            <person name="Ng W.-L."/>
            <person name="Kazmierczak K.M."/>
            <person name="Andrzejewski T.M."/>
            <person name="Davidsen T.M."/>
            <person name="Wayne K.J."/>
            <person name="Tettelin H."/>
            <person name="Glass J.I."/>
            <person name="Rusch D."/>
            <person name="Podicherti R."/>
            <person name="Tsui H.-C.T."/>
            <person name="Winkler M.E."/>
        </authorList>
    </citation>
    <scope>NUCLEOTIDE SEQUENCE</scope>
</reference>
<dbReference type="Pfam" id="PF01878">
    <property type="entry name" value="EVE"/>
    <property type="match status" value="1"/>
</dbReference>
<sequence length="139" mass="16370">MKYWLLKTEPEEWSWKDQVKCGSKGSLWDGVRNYQARNNLKKMSYGDQSFFYHTGKEKKIVGIVKIIKEYFPDKNDKTGKFVSIMVRSHKNFKLPVSLDNIKKHRPLGHLSLLKQSRLSVMMIDLKSWKIICKMGKISM</sequence>
<dbReference type="InterPro" id="IPR047197">
    <property type="entry name" value="THYN1-like_EVE"/>
</dbReference>
<dbReference type="PANTHER" id="PTHR14087:SF7">
    <property type="entry name" value="THYMOCYTE NUCLEAR PROTEIN 1"/>
    <property type="match status" value="1"/>
</dbReference>
<dbReference type="Gene3D" id="3.10.590.10">
    <property type="entry name" value="ph1033 like domains"/>
    <property type="match status" value="1"/>
</dbReference>
<dbReference type="InterPro" id="IPR002740">
    <property type="entry name" value="EVE_domain"/>
</dbReference>
<dbReference type="InterPro" id="IPR052181">
    <property type="entry name" value="5hmC_binding"/>
</dbReference>
<dbReference type="InterPro" id="IPR015947">
    <property type="entry name" value="PUA-like_sf"/>
</dbReference>
<evidence type="ECO:0000313" key="2">
    <source>
        <dbReference type="EMBL" id="SUZ94572.1"/>
    </source>
</evidence>
<dbReference type="SUPFAM" id="SSF88697">
    <property type="entry name" value="PUA domain-like"/>
    <property type="match status" value="1"/>
</dbReference>
<dbReference type="CDD" id="cd21133">
    <property type="entry name" value="EVE"/>
    <property type="match status" value="1"/>
</dbReference>
<proteinExistence type="predicted"/>
<accession>A0A381RRP4</accession>
<organism evidence="2">
    <name type="scientific">marine metagenome</name>
    <dbReference type="NCBI Taxonomy" id="408172"/>
    <lineage>
        <taxon>unclassified sequences</taxon>
        <taxon>metagenomes</taxon>
        <taxon>ecological metagenomes</taxon>
    </lineage>
</organism>
<dbReference type="AlphaFoldDB" id="A0A381RRP4"/>
<feature type="domain" description="EVE" evidence="1">
    <location>
        <begin position="2"/>
        <end position="134"/>
    </location>
</feature>
<protein>
    <recommendedName>
        <fullName evidence="1">EVE domain-containing protein</fullName>
    </recommendedName>
</protein>
<dbReference type="GO" id="GO:0005634">
    <property type="term" value="C:nucleus"/>
    <property type="evidence" value="ECO:0007669"/>
    <property type="project" value="TreeGrafter"/>
</dbReference>
<gene>
    <name evidence="2" type="ORF">METZ01_LOCUS47426</name>
</gene>
<evidence type="ECO:0000259" key="1">
    <source>
        <dbReference type="Pfam" id="PF01878"/>
    </source>
</evidence>